<dbReference type="Pfam" id="PF07631">
    <property type="entry name" value="PSD4"/>
    <property type="match status" value="1"/>
</dbReference>
<feature type="domain" description="DUF1585" evidence="1">
    <location>
        <begin position="759"/>
        <end position="828"/>
    </location>
</feature>
<dbReference type="InterPro" id="IPR013039">
    <property type="entry name" value="DUF1588"/>
</dbReference>
<dbReference type="STRING" id="595434.RISK_004983"/>
<reference evidence="5" key="1">
    <citation type="submission" date="2015-05" db="EMBL/GenBank/DDBJ databases">
        <title>Permanent draft genome of Rhodopirellula islandicus K833.</title>
        <authorList>
            <person name="Kizina J."/>
            <person name="Richter M."/>
            <person name="Glockner F.O."/>
            <person name="Harder J."/>
        </authorList>
    </citation>
    <scope>NUCLEOTIDE SEQUENCE [LARGE SCALE GENOMIC DNA]</scope>
    <source>
        <strain evidence="5">K833</strain>
    </source>
</reference>
<gene>
    <name evidence="5" type="ORF">RISK_004983</name>
</gene>
<sequence>MWKSSRSDCGRLLAIACLLFGIRPLAIAETYTPGESVDQDYAAFAEPFLVNHCIDCHGESDPEGDLSLENLGPVDEINASVWTSVWAQVSLKEMPPPDMTQPEVIERLKFSDWIVDELSRAMQDKGGFHAHRDPNKGNFLDHELLFGSLPDGIQLKPTSSPARIWRVTPQEHITRLNELINSEPQYDPSKPGLRTHGDVVPTNHGGELKLYFGVDRIIKWQGGTVAYATSVKSVPAVLSSARDHGLENYPDFTTVNSAEATQIMGIASEIIRYMADGPLSIAEPYQITDDPQSIADKMKGDLRGLPTSLVYSTEVLRPLTPVYDLMQADEITEERMRAAVDFLFEALTFRPPTPIESDAYLAILEQAIDKLGTNDGAVLGLSSIFLDRDALFRPELVKNGQADRHGRVMLQDWELGLAMNHALRYLQPDDVLRQAIVDGRMRTREDVKREVVRMLEDDSIRKPRILRFFREYFDYDLGGYICKDTRALGETGVNNKGVVHYNAMFDATASTDRLIELILEEDTDVLKQLLTTDKVVAGKYDNVYFGKQRSREEIAASVAAQKAAAKEAAKAAAIQLAEWKKANPGKEPPEEKPAAKKPNINHAVTEAKLTGPAIFARVSRRSFGRGSMKPERTLATVPGGQRLGILTHPSWLVSHSDAMDNHAIRRGRWIQERLIGGCIPDVPITVDAMLPDEPRTSLRERMRVTREDYCWTCHRKMDPLGFPFEMYNHAGLYRELEHRQPVDTTGEIIDSGDPELDGKVANAFELIQRLAESERAEQVFVRHAFRFWMGRNETLNDAPVLQAAHQAYRDNNGSMKALLVSLLTSDAFLYRTRSEAKLVAAH</sequence>
<dbReference type="Proteomes" id="UP000036367">
    <property type="component" value="Unassembled WGS sequence"/>
</dbReference>
<accession>A0A0J1B910</accession>
<feature type="domain" description="DUF1592" evidence="3">
    <location>
        <begin position="410"/>
        <end position="537"/>
    </location>
</feature>
<dbReference type="Pfam" id="PF07627">
    <property type="entry name" value="PSCyt3"/>
    <property type="match status" value="1"/>
</dbReference>
<dbReference type="EMBL" id="LECT01000042">
    <property type="protein sequence ID" value="KLU03013.1"/>
    <property type="molecule type" value="Genomic_DNA"/>
</dbReference>
<evidence type="ECO:0000313" key="5">
    <source>
        <dbReference type="EMBL" id="KLU03013.1"/>
    </source>
</evidence>
<proteinExistence type="predicted"/>
<dbReference type="PATRIC" id="fig|595434.4.peg.4728"/>
<organism evidence="5 6">
    <name type="scientific">Rhodopirellula islandica</name>
    <dbReference type="NCBI Taxonomy" id="595434"/>
    <lineage>
        <taxon>Bacteria</taxon>
        <taxon>Pseudomonadati</taxon>
        <taxon>Planctomycetota</taxon>
        <taxon>Planctomycetia</taxon>
        <taxon>Pirellulales</taxon>
        <taxon>Pirellulaceae</taxon>
        <taxon>Rhodopirellula</taxon>
    </lineage>
</organism>
<name>A0A0J1B910_RHOIS</name>
<keyword evidence="6" id="KW-1185">Reference proteome</keyword>
<dbReference type="Pfam" id="PF07635">
    <property type="entry name" value="PSCyt1"/>
    <property type="match status" value="1"/>
</dbReference>
<feature type="domain" description="DUF1588" evidence="2">
    <location>
        <begin position="642"/>
        <end position="735"/>
    </location>
</feature>
<dbReference type="InterPro" id="IPR011429">
    <property type="entry name" value="Cyt_c_Planctomycete-type"/>
</dbReference>
<dbReference type="Pfam" id="PF07624">
    <property type="entry name" value="PSD2"/>
    <property type="match status" value="1"/>
</dbReference>
<evidence type="ECO:0000259" key="2">
    <source>
        <dbReference type="Pfam" id="PF07627"/>
    </source>
</evidence>
<dbReference type="InterPro" id="IPR011478">
    <property type="entry name" value="DUF1585"/>
</dbReference>
<evidence type="ECO:0000259" key="1">
    <source>
        <dbReference type="Pfam" id="PF07624"/>
    </source>
</evidence>
<dbReference type="InterPro" id="IPR013042">
    <property type="entry name" value="DUF1592"/>
</dbReference>
<protein>
    <submittedName>
        <fullName evidence="5">Cellulose-binding domain protein</fullName>
    </submittedName>
</protein>
<dbReference type="AlphaFoldDB" id="A0A0J1B910"/>
<evidence type="ECO:0000313" key="6">
    <source>
        <dbReference type="Proteomes" id="UP000036367"/>
    </source>
</evidence>
<evidence type="ECO:0000259" key="3">
    <source>
        <dbReference type="Pfam" id="PF07631"/>
    </source>
</evidence>
<comment type="caution">
    <text evidence="5">The sequence shown here is derived from an EMBL/GenBank/DDBJ whole genome shotgun (WGS) entry which is preliminary data.</text>
</comment>
<dbReference type="RefSeq" id="WP_083435076.1">
    <property type="nucleotide sequence ID" value="NZ_LECT01000042.1"/>
</dbReference>
<dbReference type="OrthoDB" id="221599at2"/>
<feature type="domain" description="Cytochrome C Planctomycete-type" evidence="4">
    <location>
        <begin position="53"/>
        <end position="98"/>
    </location>
</feature>
<evidence type="ECO:0000259" key="4">
    <source>
        <dbReference type="Pfam" id="PF07635"/>
    </source>
</evidence>